<name>A0A8J8TD00_9EURY</name>
<evidence type="ECO:0000313" key="4">
    <source>
        <dbReference type="Proteomes" id="UP000705823"/>
    </source>
</evidence>
<dbReference type="AlphaFoldDB" id="A0A8J8TD00"/>
<protein>
    <recommendedName>
        <fullName evidence="2">DUF8119 domain-containing protein</fullName>
    </recommendedName>
</protein>
<organism evidence="3 4">
    <name type="scientific">Halonotius terrestris</name>
    <dbReference type="NCBI Taxonomy" id="2487750"/>
    <lineage>
        <taxon>Archaea</taxon>
        <taxon>Methanobacteriati</taxon>
        <taxon>Methanobacteriota</taxon>
        <taxon>Stenosarchaea group</taxon>
        <taxon>Halobacteria</taxon>
        <taxon>Halobacteriales</taxon>
        <taxon>Haloferacaceae</taxon>
        <taxon>Halonotius</taxon>
    </lineage>
</organism>
<feature type="transmembrane region" description="Helical" evidence="1">
    <location>
        <begin position="45"/>
        <end position="63"/>
    </location>
</feature>
<keyword evidence="1" id="KW-1133">Transmembrane helix</keyword>
<dbReference type="EMBL" id="RKLU01000002">
    <property type="protein sequence ID" value="TQQ82923.1"/>
    <property type="molecule type" value="Genomic_DNA"/>
</dbReference>
<dbReference type="RefSeq" id="WP_142979187.1">
    <property type="nucleotide sequence ID" value="NZ_RKLU01000002.1"/>
</dbReference>
<feature type="transmembrane region" description="Helical" evidence="1">
    <location>
        <begin position="21"/>
        <end position="39"/>
    </location>
</feature>
<dbReference type="InterPro" id="IPR058432">
    <property type="entry name" value="DUF8119"/>
</dbReference>
<dbReference type="Pfam" id="PF26436">
    <property type="entry name" value="DUF8119"/>
    <property type="match status" value="1"/>
</dbReference>
<keyword evidence="1" id="KW-0472">Membrane</keyword>
<reference evidence="3" key="1">
    <citation type="submission" date="2019-02" db="EMBL/GenBank/DDBJ databases">
        <title>Halonotius sp. a new haloarchaeum isolated from saline soil.</title>
        <authorList>
            <person name="Duran-Viseras A."/>
            <person name="Sanchez-Porro C."/>
            <person name="Ventosa A."/>
        </authorList>
    </citation>
    <scope>NUCLEOTIDE SEQUENCE</scope>
    <source>
        <strain evidence="3">F15B</strain>
    </source>
</reference>
<evidence type="ECO:0000313" key="3">
    <source>
        <dbReference type="EMBL" id="TQQ82923.1"/>
    </source>
</evidence>
<evidence type="ECO:0000259" key="2">
    <source>
        <dbReference type="Pfam" id="PF26436"/>
    </source>
</evidence>
<evidence type="ECO:0000256" key="1">
    <source>
        <dbReference type="SAM" id="Phobius"/>
    </source>
</evidence>
<gene>
    <name evidence="3" type="ORF">EGH24_05665</name>
</gene>
<keyword evidence="4" id="KW-1185">Reference proteome</keyword>
<comment type="caution">
    <text evidence="3">The sequence shown here is derived from an EMBL/GenBank/DDBJ whole genome shotgun (WGS) entry which is preliminary data.</text>
</comment>
<dbReference type="OrthoDB" id="338598at2157"/>
<keyword evidence="1" id="KW-0812">Transmembrane</keyword>
<accession>A0A8J8TD00</accession>
<proteinExistence type="predicted"/>
<dbReference type="Proteomes" id="UP000705823">
    <property type="component" value="Unassembled WGS sequence"/>
</dbReference>
<feature type="domain" description="DUF8119" evidence="2">
    <location>
        <begin position="1"/>
        <end position="70"/>
    </location>
</feature>
<sequence length="76" mass="8834">MSRLKRFIRRLYKYETNLLEDIAASTIIFLGISIAWSYAPNAWPQAIYYIILAIGLFGYFKFVSPPPNEREKSNDA</sequence>